<keyword evidence="2 5" id="KW-1133">Transmembrane helix</keyword>
<dbReference type="Pfam" id="PF07690">
    <property type="entry name" value="MFS_1"/>
    <property type="match status" value="1"/>
</dbReference>
<feature type="compositionally biased region" description="Polar residues" evidence="4">
    <location>
        <begin position="232"/>
        <end position="242"/>
    </location>
</feature>
<evidence type="ECO:0000256" key="5">
    <source>
        <dbReference type="SAM" id="Phobius"/>
    </source>
</evidence>
<feature type="transmembrane region" description="Helical" evidence="5">
    <location>
        <begin position="81"/>
        <end position="103"/>
    </location>
</feature>
<feature type="transmembrane region" description="Helical" evidence="5">
    <location>
        <begin position="151"/>
        <end position="172"/>
    </location>
</feature>
<dbReference type="EMBL" id="BMDW01000012">
    <property type="protein sequence ID" value="GGA51451.1"/>
    <property type="molecule type" value="Genomic_DNA"/>
</dbReference>
<dbReference type="PANTHER" id="PTHR23546:SF1">
    <property type="entry name" value="MEMBRANE PROTEIN"/>
    <property type="match status" value="1"/>
</dbReference>
<dbReference type="SUPFAM" id="SSF103473">
    <property type="entry name" value="MFS general substrate transporter"/>
    <property type="match status" value="1"/>
</dbReference>
<feature type="transmembrane region" description="Helical" evidence="5">
    <location>
        <begin position="49"/>
        <end position="69"/>
    </location>
</feature>
<evidence type="ECO:0000313" key="7">
    <source>
        <dbReference type="EMBL" id="GGA51451.1"/>
    </source>
</evidence>
<evidence type="ECO:0000256" key="4">
    <source>
        <dbReference type="SAM" id="MobiDB-lite"/>
    </source>
</evidence>
<evidence type="ECO:0000256" key="1">
    <source>
        <dbReference type="ARBA" id="ARBA00022692"/>
    </source>
</evidence>
<feature type="transmembrane region" description="Helical" evidence="5">
    <location>
        <begin position="329"/>
        <end position="357"/>
    </location>
</feature>
<proteinExistence type="predicted"/>
<feature type="region of interest" description="Disordered" evidence="4">
    <location>
        <begin position="228"/>
        <end position="253"/>
    </location>
</feature>
<keyword evidence="3 5" id="KW-0472">Membrane</keyword>
<feature type="transmembrane region" description="Helical" evidence="5">
    <location>
        <begin position="414"/>
        <end position="434"/>
    </location>
</feature>
<sequence length="456" mass="46538">MTAAASPSSRPDRDFALLFVVMLTIAGGNTALQSVLPALGRSLKVPDSAVAAAFSVSALLWVLAAPFWANRADRHGRRAMILLGMGGFALSLAICGICLAAGINGWIGGTTAFVCFIGGRLIYGSFGAAAPPAVQALVAGRTTRAERTKALTLLGSAFGLGTILGPAIAPYLLLGSLGGVEIGLAGPAFIFSLFGLCVWIAVLRILPDDRPRPGDVPRDDCHGAANAYPSIGGQSSGASITAATEPHSEPVGYTDPRIRSWMIAGLVMGHGQAMTGQAIGFLVIDRLHVAPALALQPTGLVLMMGAGAALLVQWGIIPNLNLRPRTMMLTGLVFAAMGCALTGLATSLYSIACAYALASVGFGFTRPAFTAGASLAVGHNAQGSVAGKVTSVNGAAFVLGPSIGVGLYEVQHSLPYLLAGAAMLVLFAYARFALREPSAISLAGAQLAGRDEADRL</sequence>
<feature type="domain" description="Major facilitator superfamily (MFS) profile" evidence="6">
    <location>
        <begin position="14"/>
        <end position="438"/>
    </location>
</feature>
<reference evidence="8" key="1">
    <citation type="journal article" date="2019" name="Int. J. Syst. Evol. Microbiol.">
        <title>The Global Catalogue of Microorganisms (GCM) 10K type strain sequencing project: providing services to taxonomists for standard genome sequencing and annotation.</title>
        <authorList>
            <consortium name="The Broad Institute Genomics Platform"/>
            <consortium name="The Broad Institute Genome Sequencing Center for Infectious Disease"/>
            <person name="Wu L."/>
            <person name="Ma J."/>
        </authorList>
    </citation>
    <scope>NUCLEOTIDE SEQUENCE [LARGE SCALE GENOMIC DNA]</scope>
    <source>
        <strain evidence="8">CGMCC 1.10106</strain>
    </source>
</reference>
<name>A0ABQ1GWP9_9SPHN</name>
<gene>
    <name evidence="7" type="ORF">GCM10011395_22280</name>
</gene>
<dbReference type="PROSITE" id="PS50850">
    <property type="entry name" value="MFS"/>
    <property type="match status" value="1"/>
</dbReference>
<feature type="transmembrane region" description="Helical" evidence="5">
    <location>
        <begin position="184"/>
        <end position="206"/>
    </location>
</feature>
<dbReference type="InterPro" id="IPR036259">
    <property type="entry name" value="MFS_trans_sf"/>
</dbReference>
<comment type="caution">
    <text evidence="7">The sequence shown here is derived from an EMBL/GenBank/DDBJ whole genome shotgun (WGS) entry which is preliminary data.</text>
</comment>
<keyword evidence="8" id="KW-1185">Reference proteome</keyword>
<dbReference type="Gene3D" id="1.20.1250.20">
    <property type="entry name" value="MFS general substrate transporter like domains"/>
    <property type="match status" value="1"/>
</dbReference>
<dbReference type="InterPro" id="IPR011701">
    <property type="entry name" value="MFS"/>
</dbReference>
<protein>
    <submittedName>
        <fullName evidence="7">MFS transporter</fullName>
    </submittedName>
</protein>
<organism evidence="7 8">
    <name type="scientific">Sphingomonas psychrolutea</name>
    <dbReference type="NCBI Taxonomy" id="1259676"/>
    <lineage>
        <taxon>Bacteria</taxon>
        <taxon>Pseudomonadati</taxon>
        <taxon>Pseudomonadota</taxon>
        <taxon>Alphaproteobacteria</taxon>
        <taxon>Sphingomonadales</taxon>
        <taxon>Sphingomonadaceae</taxon>
        <taxon>Sphingomonas</taxon>
    </lineage>
</organism>
<dbReference type="RefSeq" id="WP_188447436.1">
    <property type="nucleotide sequence ID" value="NZ_BMDW01000012.1"/>
</dbReference>
<dbReference type="PANTHER" id="PTHR23546">
    <property type="entry name" value="TRANSPORT PROTEIN"/>
    <property type="match status" value="1"/>
</dbReference>
<feature type="transmembrane region" description="Helical" evidence="5">
    <location>
        <begin position="261"/>
        <end position="284"/>
    </location>
</feature>
<evidence type="ECO:0000259" key="6">
    <source>
        <dbReference type="PROSITE" id="PS50850"/>
    </source>
</evidence>
<dbReference type="InterPro" id="IPR020846">
    <property type="entry name" value="MFS_dom"/>
</dbReference>
<dbReference type="Proteomes" id="UP000618591">
    <property type="component" value="Unassembled WGS sequence"/>
</dbReference>
<evidence type="ECO:0000313" key="8">
    <source>
        <dbReference type="Proteomes" id="UP000618591"/>
    </source>
</evidence>
<feature type="transmembrane region" description="Helical" evidence="5">
    <location>
        <begin position="109"/>
        <end position="130"/>
    </location>
</feature>
<keyword evidence="1 5" id="KW-0812">Transmembrane</keyword>
<evidence type="ECO:0000256" key="3">
    <source>
        <dbReference type="ARBA" id="ARBA00023136"/>
    </source>
</evidence>
<accession>A0ABQ1GWP9</accession>
<evidence type="ECO:0000256" key="2">
    <source>
        <dbReference type="ARBA" id="ARBA00022989"/>
    </source>
</evidence>
<feature type="transmembrane region" description="Helical" evidence="5">
    <location>
        <begin position="296"/>
        <end position="317"/>
    </location>
</feature>